<keyword evidence="1" id="KW-1133">Transmembrane helix</keyword>
<evidence type="ECO:0000256" key="1">
    <source>
        <dbReference type="SAM" id="Phobius"/>
    </source>
</evidence>
<evidence type="ECO:0000313" key="2">
    <source>
        <dbReference type="Proteomes" id="UP000887574"/>
    </source>
</evidence>
<keyword evidence="2" id="KW-1185">Reference proteome</keyword>
<organism evidence="2 3">
    <name type="scientific">Ditylenchus dipsaci</name>
    <dbReference type="NCBI Taxonomy" id="166011"/>
    <lineage>
        <taxon>Eukaryota</taxon>
        <taxon>Metazoa</taxon>
        <taxon>Ecdysozoa</taxon>
        <taxon>Nematoda</taxon>
        <taxon>Chromadorea</taxon>
        <taxon>Rhabditida</taxon>
        <taxon>Tylenchina</taxon>
        <taxon>Tylenchomorpha</taxon>
        <taxon>Sphaerularioidea</taxon>
        <taxon>Anguinidae</taxon>
        <taxon>Anguininae</taxon>
        <taxon>Ditylenchus</taxon>
    </lineage>
</organism>
<dbReference type="GO" id="GO:0030659">
    <property type="term" value="C:cytoplasmic vesicle membrane"/>
    <property type="evidence" value="ECO:0007669"/>
    <property type="project" value="TreeGrafter"/>
</dbReference>
<feature type="transmembrane region" description="Helical" evidence="1">
    <location>
        <begin position="239"/>
        <end position="257"/>
    </location>
</feature>
<dbReference type="GO" id="GO:0018996">
    <property type="term" value="P:molting cycle, collagen and cuticulin-based cuticle"/>
    <property type="evidence" value="ECO:0007669"/>
    <property type="project" value="TreeGrafter"/>
</dbReference>
<dbReference type="InterPro" id="IPR051697">
    <property type="entry name" value="Patched_domain-protein"/>
</dbReference>
<dbReference type="AlphaFoldDB" id="A0A915ECK0"/>
<feature type="transmembrane region" description="Helical" evidence="1">
    <location>
        <begin position="301"/>
        <end position="322"/>
    </location>
</feature>
<dbReference type="Gene3D" id="1.20.1640.10">
    <property type="entry name" value="Multidrug efflux transporter AcrB transmembrane domain"/>
    <property type="match status" value="1"/>
</dbReference>
<keyword evidence="1" id="KW-0812">Transmembrane</keyword>
<sequence length="398" mass="44878">MSVLGCVHCLCFRAMLNFEIKLTTRKLFPRDSPLLEIETYREEKILPDYSTAQLFINNPGNLSDPTRRSHLNHLIEEMESLPYAYNDPRSSMYFVRDLESFSAALHQLEIEEEGETPSNQTQVLNLDQDLKTFLDWPDYSHWRGLVKYHDENGTGTSPHIVLDSLMATVAYHGPQLTEWSERAHMLNDWRRVVDKYADEFNVTVLHDDGFHWQELVCMAALCILFFHSSMAGQAGAMSVFVAVSVIASIMIATMGLMQVQECRWILVDIPTHVAYHLTLGVVSSGVQERVKHSFDAVGWPAIQASMCTVVCVTCLLLAPVYIGIVFVRVMCLCIGLCALHSLVLLPAMFANTNQILEHELVVEHVTFLSRDRKAAANSAWTRMFGYSSDPPTAYKGPG</sequence>
<dbReference type="PANTHER" id="PTHR10796:SF88">
    <property type="entry name" value="SSD DOMAIN-CONTAINING PROTEIN"/>
    <property type="match status" value="1"/>
</dbReference>
<proteinExistence type="predicted"/>
<accession>A0A915ECK0</accession>
<protein>
    <submittedName>
        <fullName evidence="3">Patched family protein</fullName>
    </submittedName>
</protein>
<reference evidence="3" key="1">
    <citation type="submission" date="2022-11" db="UniProtKB">
        <authorList>
            <consortium name="WormBaseParasite"/>
        </authorList>
    </citation>
    <scope>IDENTIFICATION</scope>
</reference>
<dbReference type="SUPFAM" id="SSF82866">
    <property type="entry name" value="Multidrug efflux transporter AcrB transmembrane domain"/>
    <property type="match status" value="1"/>
</dbReference>
<keyword evidence="1" id="KW-0472">Membrane</keyword>
<dbReference type="Proteomes" id="UP000887574">
    <property type="component" value="Unplaced"/>
</dbReference>
<name>A0A915ECK0_9BILA</name>
<evidence type="ECO:0000313" key="3">
    <source>
        <dbReference type="WBParaSite" id="jg4425"/>
    </source>
</evidence>
<feature type="transmembrane region" description="Helical" evidence="1">
    <location>
        <begin position="329"/>
        <end position="349"/>
    </location>
</feature>
<dbReference type="GO" id="GO:0006897">
    <property type="term" value="P:endocytosis"/>
    <property type="evidence" value="ECO:0007669"/>
    <property type="project" value="TreeGrafter"/>
</dbReference>
<dbReference type="GO" id="GO:0005886">
    <property type="term" value="C:plasma membrane"/>
    <property type="evidence" value="ECO:0007669"/>
    <property type="project" value="TreeGrafter"/>
</dbReference>
<dbReference type="PANTHER" id="PTHR10796">
    <property type="entry name" value="PATCHED-RELATED"/>
    <property type="match status" value="1"/>
</dbReference>
<dbReference type="WBParaSite" id="jg4425">
    <property type="protein sequence ID" value="jg4425"/>
    <property type="gene ID" value="jg4425"/>
</dbReference>